<evidence type="ECO:0000256" key="3">
    <source>
        <dbReference type="ARBA" id="ARBA00022723"/>
    </source>
</evidence>
<dbReference type="Gene3D" id="1.10.600.10">
    <property type="entry name" value="Farnesyl Diphosphate Synthase"/>
    <property type="match status" value="1"/>
</dbReference>
<comment type="caution">
    <text evidence="6">The sequence shown here is derived from an EMBL/GenBank/DDBJ whole genome shotgun (WGS) entry which is preliminary data.</text>
</comment>
<reference evidence="6" key="1">
    <citation type="submission" date="2022-12" db="EMBL/GenBank/DDBJ databases">
        <title>Chromosome-level genome assembly of the bean flower thrips Megalurothrips usitatus.</title>
        <authorList>
            <person name="Ma L."/>
            <person name="Liu Q."/>
            <person name="Li H."/>
            <person name="Cai W."/>
        </authorList>
    </citation>
    <scope>NUCLEOTIDE SEQUENCE</scope>
    <source>
        <strain evidence="6">Cailab_2022a</strain>
    </source>
</reference>
<dbReference type="GO" id="GO:0004161">
    <property type="term" value="F:dimethylallyltranstransferase activity"/>
    <property type="evidence" value="ECO:0007669"/>
    <property type="project" value="TreeGrafter"/>
</dbReference>
<sequence length="191" mass="22489">MQGLRVCARLASKLPLRQQGRLLSSSSAATKPSIQVQQERDRQDLNDFFPELMENFREILEPIKIPYETEWLVKAMEYNGRFLRWPGILNTYNTMRVLSPESSPDYLRKAKLLAWAVEIAHIVFLVTDDIADDGNMRWGKPVWWKLPEVGLNCVNDAFLMEGVMYQILKREFGDNRHYVQLFELFTHVRRR</sequence>
<evidence type="ECO:0000256" key="4">
    <source>
        <dbReference type="ARBA" id="ARBA00022842"/>
    </source>
</evidence>
<dbReference type="GO" id="GO:0045337">
    <property type="term" value="P:farnesyl diphosphate biosynthetic process"/>
    <property type="evidence" value="ECO:0007669"/>
    <property type="project" value="TreeGrafter"/>
</dbReference>
<dbReference type="InterPro" id="IPR008949">
    <property type="entry name" value="Isoprenoid_synthase_dom_sf"/>
</dbReference>
<organism evidence="6 7">
    <name type="scientific">Megalurothrips usitatus</name>
    <name type="common">bean blossom thrips</name>
    <dbReference type="NCBI Taxonomy" id="439358"/>
    <lineage>
        <taxon>Eukaryota</taxon>
        <taxon>Metazoa</taxon>
        <taxon>Ecdysozoa</taxon>
        <taxon>Arthropoda</taxon>
        <taxon>Hexapoda</taxon>
        <taxon>Insecta</taxon>
        <taxon>Pterygota</taxon>
        <taxon>Neoptera</taxon>
        <taxon>Paraneoptera</taxon>
        <taxon>Thysanoptera</taxon>
        <taxon>Terebrantia</taxon>
        <taxon>Thripoidea</taxon>
        <taxon>Thripidae</taxon>
        <taxon>Megalurothrips</taxon>
    </lineage>
</organism>
<dbReference type="Pfam" id="PF00348">
    <property type="entry name" value="polyprenyl_synt"/>
    <property type="match status" value="1"/>
</dbReference>
<protein>
    <recommendedName>
        <fullName evidence="8">Farnesyl pyrophosphate synthase-like</fullName>
    </recommendedName>
</protein>
<evidence type="ECO:0000256" key="5">
    <source>
        <dbReference type="ARBA" id="ARBA00033740"/>
    </source>
</evidence>
<name>A0AAV7XXM3_9NEOP</name>
<proteinExistence type="predicted"/>
<dbReference type="PANTHER" id="PTHR11525">
    <property type="entry name" value="FARNESYL-PYROPHOSPHATE SYNTHETASE"/>
    <property type="match status" value="1"/>
</dbReference>
<evidence type="ECO:0008006" key="8">
    <source>
        <dbReference type="Google" id="ProtNLM"/>
    </source>
</evidence>
<evidence type="ECO:0000313" key="6">
    <source>
        <dbReference type="EMBL" id="KAJ1531494.1"/>
    </source>
</evidence>
<accession>A0AAV7XXM3</accession>
<keyword evidence="4" id="KW-0460">Magnesium</keyword>
<dbReference type="InterPro" id="IPR039702">
    <property type="entry name" value="FPS1-like"/>
</dbReference>
<dbReference type="Proteomes" id="UP001075354">
    <property type="component" value="Chromosome 1"/>
</dbReference>
<evidence type="ECO:0000256" key="2">
    <source>
        <dbReference type="ARBA" id="ARBA00022679"/>
    </source>
</evidence>
<dbReference type="AlphaFoldDB" id="A0AAV7XXM3"/>
<keyword evidence="7" id="KW-1185">Reference proteome</keyword>
<dbReference type="GO" id="GO:0046872">
    <property type="term" value="F:metal ion binding"/>
    <property type="evidence" value="ECO:0007669"/>
    <property type="project" value="UniProtKB-KW"/>
</dbReference>
<dbReference type="GO" id="GO:0004337">
    <property type="term" value="F:(2E,6E)-farnesyl diphosphate synthase activity"/>
    <property type="evidence" value="ECO:0007669"/>
    <property type="project" value="TreeGrafter"/>
</dbReference>
<keyword evidence="3" id="KW-0479">Metal-binding</keyword>
<evidence type="ECO:0000256" key="1">
    <source>
        <dbReference type="ARBA" id="ARBA00001946"/>
    </source>
</evidence>
<dbReference type="InterPro" id="IPR000092">
    <property type="entry name" value="Polyprenyl_synt"/>
</dbReference>
<dbReference type="GO" id="GO:0042811">
    <property type="term" value="P:pheromone biosynthetic process"/>
    <property type="evidence" value="ECO:0007669"/>
    <property type="project" value="UniProtKB-ARBA"/>
</dbReference>
<comment type="pathway">
    <text evidence="5">Pheromone biosynthesis.</text>
</comment>
<dbReference type="GO" id="GO:0005737">
    <property type="term" value="C:cytoplasm"/>
    <property type="evidence" value="ECO:0007669"/>
    <property type="project" value="TreeGrafter"/>
</dbReference>
<dbReference type="EMBL" id="JAPTSV010000001">
    <property type="protein sequence ID" value="KAJ1531494.1"/>
    <property type="molecule type" value="Genomic_DNA"/>
</dbReference>
<dbReference type="PANTHER" id="PTHR11525:SF0">
    <property type="entry name" value="FARNESYL PYROPHOSPHATE SYNTHASE"/>
    <property type="match status" value="1"/>
</dbReference>
<comment type="cofactor">
    <cofactor evidence="1">
        <name>Mg(2+)</name>
        <dbReference type="ChEBI" id="CHEBI:18420"/>
    </cofactor>
</comment>
<keyword evidence="2" id="KW-0808">Transferase</keyword>
<evidence type="ECO:0000313" key="7">
    <source>
        <dbReference type="Proteomes" id="UP001075354"/>
    </source>
</evidence>
<dbReference type="CDD" id="cd00867">
    <property type="entry name" value="Trans_IPPS"/>
    <property type="match status" value="1"/>
</dbReference>
<dbReference type="SUPFAM" id="SSF48576">
    <property type="entry name" value="Terpenoid synthases"/>
    <property type="match status" value="1"/>
</dbReference>
<gene>
    <name evidence="6" type="ORF">ONE63_000169</name>
</gene>